<dbReference type="AlphaFoldDB" id="A0A0E9SN56"/>
<accession>A0A0E9SN56</accession>
<sequence>MTSIQCAACFRMASTPALQTIREERLSTSPPATATRVLCNCC</sequence>
<evidence type="ECO:0000313" key="1">
    <source>
        <dbReference type="EMBL" id="JAH42731.1"/>
    </source>
</evidence>
<protein>
    <submittedName>
        <fullName evidence="1">Uncharacterized protein</fullName>
    </submittedName>
</protein>
<dbReference type="EMBL" id="GBXM01065846">
    <property type="protein sequence ID" value="JAH42731.1"/>
    <property type="molecule type" value="Transcribed_RNA"/>
</dbReference>
<proteinExistence type="predicted"/>
<reference evidence="1" key="1">
    <citation type="submission" date="2014-11" db="EMBL/GenBank/DDBJ databases">
        <authorList>
            <person name="Amaro Gonzalez C."/>
        </authorList>
    </citation>
    <scope>NUCLEOTIDE SEQUENCE</scope>
</reference>
<name>A0A0E9SN56_ANGAN</name>
<organism evidence="1">
    <name type="scientific">Anguilla anguilla</name>
    <name type="common">European freshwater eel</name>
    <name type="synonym">Muraena anguilla</name>
    <dbReference type="NCBI Taxonomy" id="7936"/>
    <lineage>
        <taxon>Eukaryota</taxon>
        <taxon>Metazoa</taxon>
        <taxon>Chordata</taxon>
        <taxon>Craniata</taxon>
        <taxon>Vertebrata</taxon>
        <taxon>Euteleostomi</taxon>
        <taxon>Actinopterygii</taxon>
        <taxon>Neopterygii</taxon>
        <taxon>Teleostei</taxon>
        <taxon>Anguilliformes</taxon>
        <taxon>Anguillidae</taxon>
        <taxon>Anguilla</taxon>
    </lineage>
</organism>
<reference evidence="1" key="2">
    <citation type="journal article" date="2015" name="Fish Shellfish Immunol.">
        <title>Early steps in the European eel (Anguilla anguilla)-Vibrio vulnificus interaction in the gills: Role of the RtxA13 toxin.</title>
        <authorList>
            <person name="Callol A."/>
            <person name="Pajuelo D."/>
            <person name="Ebbesson L."/>
            <person name="Teles M."/>
            <person name="MacKenzie S."/>
            <person name="Amaro C."/>
        </authorList>
    </citation>
    <scope>NUCLEOTIDE SEQUENCE</scope>
</reference>